<dbReference type="Proteomes" id="UP001596990">
    <property type="component" value="Unassembled WGS sequence"/>
</dbReference>
<name>A0ABW3L031_9BACI</name>
<sequence>MTKSSGEFNWVGSQNNFVDNINIGDLKYISIGRFGGNSTAGQYKNEDGCLVWVSEKEDWEFAVILDAHNSDESARLVVEQFVLKKKEIQHLLSLPYDQALKRLEQEMLDLFQEEAFMDKCRNAQGETACLVLFRKDKYIWWFSVGDCLSYLFHSDLAKLGQYQINQRQFYEWVGQVNTFEKAVPCYSKGVRELRKGMNRILMTTDGLIECPNEPFSSPKVIYHVMKNGSIKNSLMTLFQTVKENNVRDSTTIISWDVTITEDVTIPSDQ</sequence>
<dbReference type="InterPro" id="IPR001932">
    <property type="entry name" value="PPM-type_phosphatase-like_dom"/>
</dbReference>
<evidence type="ECO:0000313" key="2">
    <source>
        <dbReference type="EMBL" id="MFD1019166.1"/>
    </source>
</evidence>
<dbReference type="Pfam" id="PF13672">
    <property type="entry name" value="PP2C_2"/>
    <property type="match status" value="1"/>
</dbReference>
<dbReference type="Gene3D" id="3.60.40.10">
    <property type="entry name" value="PPM-type phosphatase domain"/>
    <property type="match status" value="1"/>
</dbReference>
<dbReference type="InterPro" id="IPR036457">
    <property type="entry name" value="PPM-type-like_dom_sf"/>
</dbReference>
<gene>
    <name evidence="2" type="ORF">ACFQ2J_08170</name>
</gene>
<evidence type="ECO:0000313" key="3">
    <source>
        <dbReference type="Proteomes" id="UP001596990"/>
    </source>
</evidence>
<protein>
    <submittedName>
        <fullName evidence="2">Protein phosphatase 2C domain-containing protein</fullName>
    </submittedName>
</protein>
<proteinExistence type="predicted"/>
<dbReference type="EMBL" id="JBHTKL010000002">
    <property type="protein sequence ID" value="MFD1019166.1"/>
    <property type="molecule type" value="Genomic_DNA"/>
</dbReference>
<reference evidence="3" key="1">
    <citation type="journal article" date="2019" name="Int. J. Syst. Evol. Microbiol.">
        <title>The Global Catalogue of Microorganisms (GCM) 10K type strain sequencing project: providing services to taxonomists for standard genome sequencing and annotation.</title>
        <authorList>
            <consortium name="The Broad Institute Genomics Platform"/>
            <consortium name="The Broad Institute Genome Sequencing Center for Infectious Disease"/>
            <person name="Wu L."/>
            <person name="Ma J."/>
        </authorList>
    </citation>
    <scope>NUCLEOTIDE SEQUENCE [LARGE SCALE GENOMIC DNA]</scope>
    <source>
        <strain evidence="3">CCUG 56607</strain>
    </source>
</reference>
<dbReference type="SUPFAM" id="SSF81606">
    <property type="entry name" value="PP2C-like"/>
    <property type="match status" value="1"/>
</dbReference>
<keyword evidence="3" id="KW-1185">Reference proteome</keyword>
<feature type="domain" description="PPM-type phosphatase" evidence="1">
    <location>
        <begin position="44"/>
        <end position="215"/>
    </location>
</feature>
<comment type="caution">
    <text evidence="2">The sequence shown here is derived from an EMBL/GenBank/DDBJ whole genome shotgun (WGS) entry which is preliminary data.</text>
</comment>
<evidence type="ECO:0000259" key="1">
    <source>
        <dbReference type="Pfam" id="PF13672"/>
    </source>
</evidence>
<dbReference type="RefSeq" id="WP_386058568.1">
    <property type="nucleotide sequence ID" value="NZ_JBHTKL010000002.1"/>
</dbReference>
<organism evidence="2 3">
    <name type="scientific">Thalassobacillus hwangdonensis</name>
    <dbReference type="NCBI Taxonomy" id="546108"/>
    <lineage>
        <taxon>Bacteria</taxon>
        <taxon>Bacillati</taxon>
        <taxon>Bacillota</taxon>
        <taxon>Bacilli</taxon>
        <taxon>Bacillales</taxon>
        <taxon>Bacillaceae</taxon>
        <taxon>Thalassobacillus</taxon>
    </lineage>
</organism>
<accession>A0ABW3L031</accession>